<name>A0ABS7YJ25_9VIBR</name>
<keyword evidence="2" id="KW-1185">Reference proteome</keyword>
<gene>
    <name evidence="1" type="ORF">LDJ79_04490</name>
</gene>
<dbReference type="EMBL" id="JAIWIU010000025">
    <property type="protein sequence ID" value="MCA2015358.1"/>
    <property type="molecule type" value="Genomic_DNA"/>
</dbReference>
<dbReference type="Proteomes" id="UP001199044">
    <property type="component" value="Unassembled WGS sequence"/>
</dbReference>
<evidence type="ECO:0000313" key="1">
    <source>
        <dbReference type="EMBL" id="MCA2015358.1"/>
    </source>
</evidence>
<comment type="caution">
    <text evidence="1">The sequence shown here is derived from an EMBL/GenBank/DDBJ whole genome shotgun (WGS) entry which is preliminary data.</text>
</comment>
<reference evidence="2" key="1">
    <citation type="submission" date="2023-07" db="EMBL/GenBank/DDBJ databases">
        <title>Molecular identification of indigenous halophilic bacteria isolated from red sea cost, biodegradation of synthetic dyes and assessment of degraded metabolite toxicity.</title>
        <authorList>
            <person name="Chaieb K."/>
            <person name="Altayb H.N."/>
        </authorList>
    </citation>
    <scope>NUCLEOTIDE SEQUENCE [LARGE SCALE GENOMIC DNA]</scope>
    <source>
        <strain evidence="2">K20</strain>
    </source>
</reference>
<sequence>MTVSVEPECRLSYHINKLARKNIDRAEGKDWSHFIATSELLPSNGFRLAEIRLK</sequence>
<protein>
    <submittedName>
        <fullName evidence="1">Uncharacterized protein</fullName>
    </submittedName>
</protein>
<accession>A0ABS7YJ25</accession>
<organism evidence="1 2">
    <name type="scientific">Vibrio tritonius</name>
    <dbReference type="NCBI Taxonomy" id="1435069"/>
    <lineage>
        <taxon>Bacteria</taxon>
        <taxon>Pseudomonadati</taxon>
        <taxon>Pseudomonadota</taxon>
        <taxon>Gammaproteobacteria</taxon>
        <taxon>Vibrionales</taxon>
        <taxon>Vibrionaceae</taxon>
        <taxon>Vibrio</taxon>
    </lineage>
</organism>
<dbReference type="RefSeq" id="WP_225249741.1">
    <property type="nucleotide sequence ID" value="NZ_JAIWIU010000025.1"/>
</dbReference>
<proteinExistence type="predicted"/>
<evidence type="ECO:0000313" key="2">
    <source>
        <dbReference type="Proteomes" id="UP001199044"/>
    </source>
</evidence>